<proteinExistence type="predicted"/>
<gene>
    <name evidence="1" type="ORF">dnm_053400</name>
</gene>
<dbReference type="RefSeq" id="WP_207677979.1">
    <property type="nucleotide sequence ID" value="NZ_CP061800.1"/>
</dbReference>
<evidence type="ECO:0000313" key="1">
    <source>
        <dbReference type="EMBL" id="QTA89290.1"/>
    </source>
</evidence>
<dbReference type="Proteomes" id="UP000663722">
    <property type="component" value="Chromosome"/>
</dbReference>
<dbReference type="AlphaFoldDB" id="A0A975BQN3"/>
<protein>
    <submittedName>
        <fullName evidence="1">Uncharacterized protein</fullName>
    </submittedName>
</protein>
<organism evidence="1 2">
    <name type="scientific">Desulfonema magnum</name>
    <dbReference type="NCBI Taxonomy" id="45655"/>
    <lineage>
        <taxon>Bacteria</taxon>
        <taxon>Pseudomonadati</taxon>
        <taxon>Thermodesulfobacteriota</taxon>
        <taxon>Desulfobacteria</taxon>
        <taxon>Desulfobacterales</taxon>
        <taxon>Desulfococcaceae</taxon>
        <taxon>Desulfonema</taxon>
    </lineage>
</organism>
<evidence type="ECO:0000313" key="2">
    <source>
        <dbReference type="Proteomes" id="UP000663722"/>
    </source>
</evidence>
<keyword evidence="2" id="KW-1185">Reference proteome</keyword>
<sequence>MFFEQGFWFLCAVSGMHGILLWWDDKELRKLCGGRYALSRSIFRYFDISLSRSHAKRGNEIKMYSSLTENIF</sequence>
<dbReference type="KEGG" id="dmm:dnm_053400"/>
<dbReference type="EMBL" id="CP061800">
    <property type="protein sequence ID" value="QTA89290.1"/>
    <property type="molecule type" value="Genomic_DNA"/>
</dbReference>
<name>A0A975BQN3_9BACT</name>
<accession>A0A975BQN3</accession>
<reference evidence="1" key="1">
    <citation type="journal article" date="2021" name="Microb. Physiol.">
        <title>Proteogenomic Insights into the Physiology of Marine, Sulfate-Reducing, Filamentous Desulfonema limicola and Desulfonema magnum.</title>
        <authorList>
            <person name="Schnaars V."/>
            <person name="Wohlbrand L."/>
            <person name="Scheve S."/>
            <person name="Hinrichs C."/>
            <person name="Reinhardt R."/>
            <person name="Rabus R."/>
        </authorList>
    </citation>
    <scope>NUCLEOTIDE SEQUENCE</scope>
    <source>
        <strain evidence="1">4be13</strain>
    </source>
</reference>